<dbReference type="GO" id="GO:0045944">
    <property type="term" value="P:positive regulation of transcription by RNA polymerase II"/>
    <property type="evidence" value="ECO:0007669"/>
    <property type="project" value="TreeGrafter"/>
</dbReference>
<dbReference type="Pfam" id="PF11951">
    <property type="entry name" value="Fungal_trans_2"/>
    <property type="match status" value="1"/>
</dbReference>
<name>A0A0D2BS19_9EURO</name>
<dbReference type="Proteomes" id="UP000054342">
    <property type="component" value="Unassembled WGS sequence"/>
</dbReference>
<dbReference type="RefSeq" id="XP_013315875.1">
    <property type="nucleotide sequence ID" value="XM_013460421.1"/>
</dbReference>
<dbReference type="PANTHER" id="PTHR37534:SF15">
    <property type="entry name" value="ZN(II)2CYS6 TRANSCRIPTION FACTOR (EUROFUNG)"/>
    <property type="match status" value="1"/>
</dbReference>
<dbReference type="InterPro" id="IPR021858">
    <property type="entry name" value="Fun_TF"/>
</dbReference>
<feature type="region of interest" description="Disordered" evidence="3">
    <location>
        <begin position="27"/>
        <end position="50"/>
    </location>
</feature>
<dbReference type="PANTHER" id="PTHR37534">
    <property type="entry name" value="TRANSCRIPTIONAL ACTIVATOR PROTEIN UGA3"/>
    <property type="match status" value="1"/>
</dbReference>
<accession>A0A0D2BS19</accession>
<evidence type="ECO:0000256" key="1">
    <source>
        <dbReference type="ARBA" id="ARBA00004123"/>
    </source>
</evidence>
<dbReference type="OrthoDB" id="3509362at2759"/>
<reference evidence="4 5" key="1">
    <citation type="submission" date="2015-01" db="EMBL/GenBank/DDBJ databases">
        <title>The Genome Sequence of Exophiala xenobiotica CBS118157.</title>
        <authorList>
            <consortium name="The Broad Institute Genomics Platform"/>
            <person name="Cuomo C."/>
            <person name="de Hoog S."/>
            <person name="Gorbushina A."/>
            <person name="Stielow B."/>
            <person name="Teixiera M."/>
            <person name="Abouelleil A."/>
            <person name="Chapman S.B."/>
            <person name="Priest M."/>
            <person name="Young S.K."/>
            <person name="Wortman J."/>
            <person name="Nusbaum C."/>
            <person name="Birren B."/>
        </authorList>
    </citation>
    <scope>NUCLEOTIDE SEQUENCE [LARGE SCALE GENOMIC DNA]</scope>
    <source>
        <strain evidence="4 5">CBS 118157</strain>
    </source>
</reference>
<dbReference type="GeneID" id="25329491"/>
<dbReference type="AlphaFoldDB" id="A0A0D2BS19"/>
<dbReference type="GO" id="GO:0005634">
    <property type="term" value="C:nucleus"/>
    <property type="evidence" value="ECO:0007669"/>
    <property type="project" value="UniProtKB-SubCell"/>
</dbReference>
<dbReference type="GO" id="GO:0000976">
    <property type="term" value="F:transcription cis-regulatory region binding"/>
    <property type="evidence" value="ECO:0007669"/>
    <property type="project" value="TreeGrafter"/>
</dbReference>
<dbReference type="EMBL" id="KN847320">
    <property type="protein sequence ID" value="KIW55291.1"/>
    <property type="molecule type" value="Genomic_DNA"/>
</dbReference>
<sequence>MDAHKNRLLDLSASWLQGYGPRIVWRDTATPESGGRGKKRKKTLKASPAAKERAYSATPSQCSTASITGSSTSEGCLEVIPRRVSNIPQDMQLEDYKYLYHWTTILSPLLSVTSHVEYNPFQQYLTPMAFMAGPLRYTILFCAAKHLSALAGQLGQEKHILYYQSLALRHLNQALSSQNEAVSDCTLASVLMMQLSQLFASDQEPRADHLAGATCIIRKRREVPARSNSCGRFLESLFRYHDVMSSITRGDRPLLDHNDAPAADSDAFLGNIGTLLEIISQISTLQPRKHLTSQTPANGVEETSVDSAILATGSSLEAELRHWTAPSGDPDWLNTAEAFRHAAFIYLYRVIYNIGAPHPLTLQHVRCCIEALRGVSTTSPLMSVHAWPIFTAGCESVSPSDRDFCARRLQDMFHIRKLFSLLRVKRAMAEVWSRKDQEALHGADKVCKIDCIDVLKQRGRELELG</sequence>
<proteinExistence type="predicted"/>
<evidence type="ECO:0000313" key="4">
    <source>
        <dbReference type="EMBL" id="KIW55291.1"/>
    </source>
</evidence>
<keyword evidence="5" id="KW-1185">Reference proteome</keyword>
<comment type="subcellular location">
    <subcellularLocation>
        <location evidence="1">Nucleus</location>
    </subcellularLocation>
</comment>
<gene>
    <name evidence="4" type="ORF">PV05_07583</name>
</gene>
<dbReference type="HOGENOM" id="CLU_047025_0_0_1"/>
<evidence type="ECO:0000256" key="3">
    <source>
        <dbReference type="SAM" id="MobiDB-lite"/>
    </source>
</evidence>
<evidence type="ECO:0000256" key="2">
    <source>
        <dbReference type="ARBA" id="ARBA00023242"/>
    </source>
</evidence>
<protein>
    <submittedName>
        <fullName evidence="4">Uncharacterized protein</fullName>
    </submittedName>
</protein>
<evidence type="ECO:0000313" key="5">
    <source>
        <dbReference type="Proteomes" id="UP000054342"/>
    </source>
</evidence>
<organism evidence="4 5">
    <name type="scientific">Exophiala xenobiotica</name>
    <dbReference type="NCBI Taxonomy" id="348802"/>
    <lineage>
        <taxon>Eukaryota</taxon>
        <taxon>Fungi</taxon>
        <taxon>Dikarya</taxon>
        <taxon>Ascomycota</taxon>
        <taxon>Pezizomycotina</taxon>
        <taxon>Eurotiomycetes</taxon>
        <taxon>Chaetothyriomycetidae</taxon>
        <taxon>Chaetothyriales</taxon>
        <taxon>Herpotrichiellaceae</taxon>
        <taxon>Exophiala</taxon>
    </lineage>
</organism>
<dbReference type="GO" id="GO:0003700">
    <property type="term" value="F:DNA-binding transcription factor activity"/>
    <property type="evidence" value="ECO:0007669"/>
    <property type="project" value="TreeGrafter"/>
</dbReference>
<keyword evidence="2" id="KW-0539">Nucleus</keyword>
<dbReference type="STRING" id="348802.A0A0D2BS19"/>